<feature type="compositionally biased region" description="Polar residues" evidence="1">
    <location>
        <begin position="988"/>
        <end position="1006"/>
    </location>
</feature>
<feature type="region of interest" description="Disordered" evidence="1">
    <location>
        <begin position="936"/>
        <end position="955"/>
    </location>
</feature>
<accession>A0A2S5KTW6</accession>
<dbReference type="OrthoDB" id="6556580at2"/>
<protein>
    <submittedName>
        <fullName evidence="2">Uncharacterized protein</fullName>
    </submittedName>
</protein>
<evidence type="ECO:0000313" key="3">
    <source>
        <dbReference type="Proteomes" id="UP000238196"/>
    </source>
</evidence>
<reference evidence="2 3" key="1">
    <citation type="submission" date="2018-02" db="EMBL/GenBank/DDBJ databases">
        <title>novel marine gammaproteobacteria from coastal saline agro ecosystem.</title>
        <authorList>
            <person name="Krishnan R."/>
            <person name="Ramesh Kumar N."/>
        </authorList>
    </citation>
    <scope>NUCLEOTIDE SEQUENCE [LARGE SCALE GENOMIC DNA]</scope>
    <source>
        <strain evidence="2 3">228</strain>
    </source>
</reference>
<name>A0A2S5KTW6_9PROT</name>
<dbReference type="EMBL" id="PRLP01000017">
    <property type="protein sequence ID" value="PPC78304.1"/>
    <property type="molecule type" value="Genomic_DNA"/>
</dbReference>
<evidence type="ECO:0000256" key="1">
    <source>
        <dbReference type="SAM" id="MobiDB-lite"/>
    </source>
</evidence>
<comment type="caution">
    <text evidence="2">The sequence shown here is derived from an EMBL/GenBank/DDBJ whole genome shotgun (WGS) entry which is preliminary data.</text>
</comment>
<sequence>MTLPPLLLRQTSLPSAPAETARPSAPQAQDDSASSRLHLDGRVGRLKRALEQEVERHGHYDQALSLEWSEGASVAKRRRLNLGQLPGAEQIAAQYGLSFASREPAPEGSLPQLTLDHGGNAQYLRSHLPEELKTQCQQVFHARYGQPAPAAVYVNGPHTALAVLQGIGESSLKQAPAAYLKQHLLPVHPGLFALRLRPRDVAVAEQLLGTYGAVPSAYAVMAAASGPARAVVADPHLDNQQLLSHLRDSGVCQRLQQLPAGHSLAALGKAAAAQIEALCTVVDERELAVAHRHNPVLANGLQHLQRAADSLPSLSHDSQLFGNGYELLQEELQVCLSALQPYTLDDFKQAARPMLGAAALPAGVVAEVHLLSSGMQAIATSLRLAEKMTGINAVEEAVSEQAGITPVYFEVESLHTDMDLELSDGHAVLATLNHSMPPAAGEQHWGADSVIDAVRSRLAANAEAGETAPLILILDSTLERRGDMDKLVGQMADALSSGSLRMLVCKSFQKYANLCSGKAMAGAIGLISSDDALGRQTRGYLRQVEQGMQRMASNDSQLLVNMLHCRDSEFELLERATGNARFVAQTLLRSGRGQEALLQHDASLPFVVVSSDRPALTLQLGTAATAEIRLPCKDYFSPELLPQRSSFAFSHTSMGVIPGDDEAGEADRYRFSLGQESHAELAERFFMPGLLLQKASTSWSYPHTHQLVQQLTDMAVSLASGRPAAAGRQSAMAMPLLQKLQLCARLERPPVEDRARLQDEPGALRQQQQQDRPRPFFLNKIVSAVNFMGEAMLRHSRPQDWQQPGPARQAVDHLLASLLQSGMPGVSRAGRAKVIEQQAFLCQADMGSPDTEQQQRGLRTLAASCARIPALPGRSRYLLSIPDGVFARASRTDQRRVLEALLTPLDNASQLAAVDKLLQGQQWQLATACLEQLERQPSAPTGKAATPDGSSAPAMQATTLRSRLQEQLLQQRLQAPAAINAARAAPAVQSTAEPRQTVTAEQSERR</sequence>
<feature type="compositionally biased region" description="Low complexity" evidence="1">
    <location>
        <begin position="23"/>
        <end position="35"/>
    </location>
</feature>
<evidence type="ECO:0000313" key="2">
    <source>
        <dbReference type="EMBL" id="PPC78304.1"/>
    </source>
</evidence>
<proteinExistence type="predicted"/>
<gene>
    <name evidence="2" type="ORF">C4K68_06640</name>
</gene>
<dbReference type="AlphaFoldDB" id="A0A2S5KTW6"/>
<feature type="region of interest" description="Disordered" evidence="1">
    <location>
        <begin position="1"/>
        <end position="38"/>
    </location>
</feature>
<organism evidence="2 3">
    <name type="scientific">Proteobacteria bacterium 228</name>
    <dbReference type="NCBI Taxonomy" id="2083153"/>
    <lineage>
        <taxon>Bacteria</taxon>
        <taxon>Pseudomonadati</taxon>
        <taxon>Pseudomonadota</taxon>
    </lineage>
</organism>
<feature type="region of interest" description="Disordered" evidence="1">
    <location>
        <begin position="980"/>
        <end position="1006"/>
    </location>
</feature>
<dbReference type="Proteomes" id="UP000238196">
    <property type="component" value="Unassembled WGS sequence"/>
</dbReference>